<dbReference type="PANTHER" id="PTHR11727:SF7">
    <property type="entry name" value="DIMETHYLADENOSINE TRANSFERASE-RELATED"/>
    <property type="match status" value="1"/>
</dbReference>
<feature type="domain" description="Ribosomal RNA adenine methylase transferase N-terminal" evidence="8">
    <location>
        <begin position="15"/>
        <end position="188"/>
    </location>
</feature>
<dbReference type="GO" id="GO:0000179">
    <property type="term" value="F:rRNA (adenine-N6,N6-)-dimethyltransferase activity"/>
    <property type="evidence" value="ECO:0007669"/>
    <property type="project" value="UniProtKB-UniRule"/>
</dbReference>
<protein>
    <submittedName>
        <fullName evidence="9">Ribosomal RNA small subunit methyltransferase A</fullName>
    </submittedName>
</protein>
<dbReference type="Proteomes" id="UP000176349">
    <property type="component" value="Unassembled WGS sequence"/>
</dbReference>
<dbReference type="PROSITE" id="PS51689">
    <property type="entry name" value="SAM_RNA_A_N6_MT"/>
    <property type="match status" value="1"/>
</dbReference>
<evidence type="ECO:0000256" key="4">
    <source>
        <dbReference type="ARBA" id="ARBA00022679"/>
    </source>
</evidence>
<feature type="binding site" evidence="7">
    <location>
        <position position="8"/>
    </location>
    <ligand>
        <name>S-adenosyl-L-methionine</name>
        <dbReference type="ChEBI" id="CHEBI:59789"/>
    </ligand>
</feature>
<evidence type="ECO:0000256" key="3">
    <source>
        <dbReference type="ARBA" id="ARBA00022603"/>
    </source>
</evidence>
<organism evidence="9 10">
    <name type="scientific">Candidatus Liptonbacteria bacterium GWC1_60_9</name>
    <dbReference type="NCBI Taxonomy" id="1798645"/>
    <lineage>
        <taxon>Bacteria</taxon>
        <taxon>Candidatus Liptoniibacteriota</taxon>
    </lineage>
</organism>
<comment type="caution">
    <text evidence="9">The sequence shown here is derived from an EMBL/GenBank/DDBJ whole genome shotgun (WGS) entry which is preliminary data.</text>
</comment>
<dbReference type="InterPro" id="IPR011530">
    <property type="entry name" value="rRNA_adenine_dimethylase"/>
</dbReference>
<dbReference type="InterPro" id="IPR001737">
    <property type="entry name" value="KsgA/Erm"/>
</dbReference>
<feature type="binding site" evidence="7">
    <location>
        <position position="105"/>
    </location>
    <ligand>
        <name>S-adenosyl-L-methionine</name>
        <dbReference type="ChEBI" id="CHEBI:59789"/>
    </ligand>
</feature>
<keyword evidence="1" id="KW-0963">Cytoplasm</keyword>
<evidence type="ECO:0000256" key="6">
    <source>
        <dbReference type="ARBA" id="ARBA00022884"/>
    </source>
</evidence>
<dbReference type="GO" id="GO:0003723">
    <property type="term" value="F:RNA binding"/>
    <property type="evidence" value="ECO:0007669"/>
    <property type="project" value="UniProtKB-UniRule"/>
</dbReference>
<dbReference type="SUPFAM" id="SSF53335">
    <property type="entry name" value="S-adenosyl-L-methionine-dependent methyltransferases"/>
    <property type="match status" value="1"/>
</dbReference>
<evidence type="ECO:0000256" key="5">
    <source>
        <dbReference type="ARBA" id="ARBA00022691"/>
    </source>
</evidence>
<evidence type="ECO:0000313" key="10">
    <source>
        <dbReference type="Proteomes" id="UP000176349"/>
    </source>
</evidence>
<gene>
    <name evidence="9" type="ORF">A2128_02600</name>
</gene>
<evidence type="ECO:0000256" key="1">
    <source>
        <dbReference type="ARBA" id="ARBA00022490"/>
    </source>
</evidence>
<reference evidence="9 10" key="1">
    <citation type="journal article" date="2016" name="Nat. Commun.">
        <title>Thousands of microbial genomes shed light on interconnected biogeochemical processes in an aquifer system.</title>
        <authorList>
            <person name="Anantharaman K."/>
            <person name="Brown C.T."/>
            <person name="Hug L.A."/>
            <person name="Sharon I."/>
            <person name="Castelle C.J."/>
            <person name="Probst A.J."/>
            <person name="Thomas B.C."/>
            <person name="Singh A."/>
            <person name="Wilkins M.J."/>
            <person name="Karaoz U."/>
            <person name="Brodie E.L."/>
            <person name="Williams K.H."/>
            <person name="Hubbard S.S."/>
            <person name="Banfield J.F."/>
        </authorList>
    </citation>
    <scope>NUCLEOTIDE SEQUENCE [LARGE SCALE GENOMIC DNA]</scope>
</reference>
<dbReference type="Gene3D" id="1.10.8.100">
    <property type="entry name" value="Ribosomal RNA adenine dimethylase-like, domain 2"/>
    <property type="match status" value="1"/>
</dbReference>
<feature type="binding site" evidence="7">
    <location>
        <position position="60"/>
    </location>
    <ligand>
        <name>S-adenosyl-L-methionine</name>
        <dbReference type="ChEBI" id="CHEBI:59789"/>
    </ligand>
</feature>
<feature type="binding site" evidence="7">
    <location>
        <position position="35"/>
    </location>
    <ligand>
        <name>S-adenosyl-L-methionine</name>
        <dbReference type="ChEBI" id="CHEBI:59789"/>
    </ligand>
</feature>
<dbReference type="InterPro" id="IPR029063">
    <property type="entry name" value="SAM-dependent_MTases_sf"/>
</dbReference>
<dbReference type="SMART" id="SM00650">
    <property type="entry name" value="rADc"/>
    <property type="match status" value="1"/>
</dbReference>
<dbReference type="Pfam" id="PF00398">
    <property type="entry name" value="RrnaAD"/>
    <property type="match status" value="1"/>
</dbReference>
<accession>A0A1G2C6Q1</accession>
<proteinExistence type="inferred from homology"/>
<dbReference type="InterPro" id="IPR020598">
    <property type="entry name" value="rRNA_Ade_methylase_Trfase_N"/>
</dbReference>
<keyword evidence="4 7" id="KW-0808">Transferase</keyword>
<dbReference type="EMBL" id="MHKV01000045">
    <property type="protein sequence ID" value="OGY96449.1"/>
    <property type="molecule type" value="Genomic_DNA"/>
</dbReference>
<name>A0A1G2C6Q1_9BACT</name>
<dbReference type="PANTHER" id="PTHR11727">
    <property type="entry name" value="DIMETHYLADENOSINE TRANSFERASE"/>
    <property type="match status" value="1"/>
</dbReference>
<evidence type="ECO:0000256" key="7">
    <source>
        <dbReference type="PROSITE-ProRule" id="PRU01026"/>
    </source>
</evidence>
<dbReference type="AlphaFoldDB" id="A0A1G2C6Q1"/>
<feature type="binding site" evidence="7">
    <location>
        <position position="84"/>
    </location>
    <ligand>
        <name>S-adenosyl-L-methionine</name>
        <dbReference type="ChEBI" id="CHEBI:59789"/>
    </ligand>
</feature>
<keyword evidence="6 7" id="KW-0694">RNA-binding</keyword>
<evidence type="ECO:0000313" key="9">
    <source>
        <dbReference type="EMBL" id="OGY96449.1"/>
    </source>
</evidence>
<keyword evidence="5 7" id="KW-0949">S-adenosyl-L-methionine</keyword>
<dbReference type="Gene3D" id="3.40.50.150">
    <property type="entry name" value="Vaccinia Virus protein VP39"/>
    <property type="match status" value="1"/>
</dbReference>
<dbReference type="NCBIfam" id="TIGR00755">
    <property type="entry name" value="ksgA"/>
    <property type="match status" value="1"/>
</dbReference>
<feature type="binding site" evidence="7">
    <location>
        <position position="10"/>
    </location>
    <ligand>
        <name>S-adenosyl-L-methionine</name>
        <dbReference type="ChEBI" id="CHEBI:59789"/>
    </ligand>
</feature>
<dbReference type="CDD" id="cd02440">
    <property type="entry name" value="AdoMet_MTases"/>
    <property type="match status" value="1"/>
</dbReference>
<sequence length="257" mass="28567">MPPRLGQHFLTNPAPVRIALEALAVERGDTVIEIGPGNGALTFPLREAARRAGANLTLIERDNNLATELRARLCDSEVKVIEGDAVLKLPELLAHERNRVKIVGNIPFYITGKLLRILSEAPRPPERTVLMVQKEVAQRIVARPPKFNLLAAAVQFWAEPKIIAVIPSRDFKPPPKVESALLLLEGRANIPGDKERYEHALRMAFRQPRKTLLNNLLSGTGKPRGEIERILHALKIPPQSRPQDLSVEDIMHIAGEL</sequence>
<dbReference type="InterPro" id="IPR023165">
    <property type="entry name" value="rRNA_Ade_diMease-like_C"/>
</dbReference>
<evidence type="ECO:0000259" key="8">
    <source>
        <dbReference type="SMART" id="SM00650"/>
    </source>
</evidence>
<keyword evidence="2" id="KW-0698">rRNA processing</keyword>
<comment type="similarity">
    <text evidence="7">Belongs to the class I-like SAM-binding methyltransferase superfamily. rRNA adenine N(6)-methyltransferase family.</text>
</comment>
<evidence type="ECO:0000256" key="2">
    <source>
        <dbReference type="ARBA" id="ARBA00022552"/>
    </source>
</evidence>
<keyword evidence="3 7" id="KW-0489">Methyltransferase</keyword>